<feature type="compositionally biased region" description="Low complexity" evidence="1">
    <location>
        <begin position="114"/>
        <end position="127"/>
    </location>
</feature>
<feature type="region of interest" description="Disordered" evidence="1">
    <location>
        <begin position="59"/>
        <end position="188"/>
    </location>
</feature>
<organism evidence="3 4">
    <name type="scientific">Novosphingobium tardum</name>
    <dbReference type="NCBI Taxonomy" id="1538021"/>
    <lineage>
        <taxon>Bacteria</taxon>
        <taxon>Pseudomonadati</taxon>
        <taxon>Pseudomonadota</taxon>
        <taxon>Alphaproteobacteria</taxon>
        <taxon>Sphingomonadales</taxon>
        <taxon>Sphingomonadaceae</taxon>
        <taxon>Novosphingobium</taxon>
    </lineage>
</organism>
<name>A0ABV8RSI7_9SPHN</name>
<feature type="transmembrane region" description="Helical" evidence="2">
    <location>
        <begin position="17"/>
        <end position="39"/>
    </location>
</feature>
<evidence type="ECO:0000313" key="3">
    <source>
        <dbReference type="EMBL" id="MFC4295724.1"/>
    </source>
</evidence>
<dbReference type="Gene3D" id="3.30.1150.10">
    <property type="match status" value="1"/>
</dbReference>
<feature type="region of interest" description="Disordered" evidence="1">
    <location>
        <begin position="231"/>
        <end position="254"/>
    </location>
</feature>
<dbReference type="Proteomes" id="UP001595828">
    <property type="component" value="Unassembled WGS sequence"/>
</dbReference>
<keyword evidence="2" id="KW-1133">Transmembrane helix</keyword>
<reference evidence="4" key="1">
    <citation type="journal article" date="2019" name="Int. J. Syst. Evol. Microbiol.">
        <title>The Global Catalogue of Microorganisms (GCM) 10K type strain sequencing project: providing services to taxonomists for standard genome sequencing and annotation.</title>
        <authorList>
            <consortium name="The Broad Institute Genomics Platform"/>
            <consortium name="The Broad Institute Genome Sequencing Center for Infectious Disease"/>
            <person name="Wu L."/>
            <person name="Ma J."/>
        </authorList>
    </citation>
    <scope>NUCLEOTIDE SEQUENCE [LARGE SCALE GENOMIC DNA]</scope>
    <source>
        <strain evidence="4">CGMCC 1.12989</strain>
    </source>
</reference>
<sequence>MAAHTLPSARFTPEERVGLAVAIAAHVGLVAWLALASLGKSVAPPPERMEVTIADEVALRSTSPEPSAQAAPDIAPTLGEPAPEAQSMVEPAPPAPISPPAPAPLPRPAPRPQPRAVAPAPRPAVVKPSPPKPAAARPAAKAPADERTRRRPDAPVGASRIGNDFLKGISGGQTAGTSRNPPAAAIGPGVAASLSSSIARQLKPHWSAPQGAEADQLVTILAWELKPDGSLAGRPRVVSQQGVTDANRAQKDRHAEQAIRAVQLAAPFDLPDQYYAAWKRVAAFRFDRKLSQ</sequence>
<keyword evidence="4" id="KW-1185">Reference proteome</keyword>
<evidence type="ECO:0008006" key="5">
    <source>
        <dbReference type="Google" id="ProtNLM"/>
    </source>
</evidence>
<evidence type="ECO:0000313" key="4">
    <source>
        <dbReference type="Proteomes" id="UP001595828"/>
    </source>
</evidence>
<proteinExistence type="predicted"/>
<feature type="compositionally biased region" description="Basic and acidic residues" evidence="1">
    <location>
        <begin position="143"/>
        <end position="153"/>
    </location>
</feature>
<dbReference type="EMBL" id="JBHSDR010000006">
    <property type="protein sequence ID" value="MFC4295724.1"/>
    <property type="molecule type" value="Genomic_DNA"/>
</dbReference>
<evidence type="ECO:0000256" key="1">
    <source>
        <dbReference type="SAM" id="MobiDB-lite"/>
    </source>
</evidence>
<feature type="compositionally biased region" description="Pro residues" evidence="1">
    <location>
        <begin position="91"/>
        <end position="113"/>
    </location>
</feature>
<keyword evidence="2" id="KW-0472">Membrane</keyword>
<dbReference type="RefSeq" id="WP_379539189.1">
    <property type="nucleotide sequence ID" value="NZ_JBHSDR010000006.1"/>
</dbReference>
<accession>A0ABV8RSI7</accession>
<gene>
    <name evidence="3" type="ORF">ACFO0A_11730</name>
</gene>
<evidence type="ECO:0000256" key="2">
    <source>
        <dbReference type="SAM" id="Phobius"/>
    </source>
</evidence>
<comment type="caution">
    <text evidence="3">The sequence shown here is derived from an EMBL/GenBank/DDBJ whole genome shotgun (WGS) entry which is preliminary data.</text>
</comment>
<keyword evidence="2" id="KW-0812">Transmembrane</keyword>
<protein>
    <recommendedName>
        <fullName evidence="5">Energy transducer TonB</fullName>
    </recommendedName>
</protein>